<keyword evidence="27" id="KW-1185">Reference proteome</keyword>
<dbReference type="Gene3D" id="1.10.510.10">
    <property type="entry name" value="Transferase(Phosphotransferase) domain 1"/>
    <property type="match status" value="1"/>
</dbReference>
<organism evidence="26 27">
    <name type="scientific">Eptatretus burgeri</name>
    <name type="common">Inshore hagfish</name>
    <dbReference type="NCBI Taxonomy" id="7764"/>
    <lineage>
        <taxon>Eukaryota</taxon>
        <taxon>Metazoa</taxon>
        <taxon>Chordata</taxon>
        <taxon>Craniata</taxon>
        <taxon>Vertebrata</taxon>
        <taxon>Cyclostomata</taxon>
        <taxon>Myxini</taxon>
        <taxon>Myxiniformes</taxon>
        <taxon>Myxinidae</taxon>
        <taxon>Eptatretinae</taxon>
        <taxon>Eptatretus</taxon>
    </lineage>
</organism>
<dbReference type="Pfam" id="PF00041">
    <property type="entry name" value="fn3"/>
    <property type="match status" value="2"/>
</dbReference>
<feature type="domain" description="Eph LBD" evidence="25">
    <location>
        <begin position="1"/>
        <end position="168"/>
    </location>
</feature>
<evidence type="ECO:0000256" key="12">
    <source>
        <dbReference type="ARBA" id="ARBA00022989"/>
    </source>
</evidence>
<dbReference type="InterPro" id="IPR013783">
    <property type="entry name" value="Ig-like_fold"/>
</dbReference>
<dbReference type="InterPro" id="IPR003961">
    <property type="entry name" value="FN3_dom"/>
</dbReference>
<dbReference type="FunFam" id="1.10.510.10:FF:000019">
    <property type="entry name" value="Ephrin type-A receptor 5"/>
    <property type="match status" value="1"/>
</dbReference>
<dbReference type="FunFam" id="2.60.40.1770:FF:000001">
    <property type="entry name" value="Ephrin type-A receptor 5"/>
    <property type="match status" value="1"/>
</dbReference>
<feature type="domain" description="Protein kinase" evidence="23">
    <location>
        <begin position="569"/>
        <end position="830"/>
    </location>
</feature>
<keyword evidence="4" id="KW-0597">Phosphoprotein</keyword>
<dbReference type="GO" id="GO:0005524">
    <property type="term" value="F:ATP binding"/>
    <property type="evidence" value="ECO:0007669"/>
    <property type="project" value="UniProtKB-UniRule"/>
</dbReference>
<dbReference type="PRINTS" id="PR00109">
    <property type="entry name" value="TYRKINASE"/>
</dbReference>
<dbReference type="Gene3D" id="2.60.40.10">
    <property type="entry name" value="Immunoglobulins"/>
    <property type="match status" value="2"/>
</dbReference>
<keyword evidence="16" id="KW-0325">Glycoprotein</keyword>
<dbReference type="SUPFAM" id="SSF49785">
    <property type="entry name" value="Galactose-binding domain-like"/>
    <property type="match status" value="1"/>
</dbReference>
<feature type="binding site" evidence="19 21">
    <location>
        <position position="601"/>
    </location>
    <ligand>
        <name>ATP</name>
        <dbReference type="ChEBI" id="CHEBI:30616"/>
    </ligand>
</feature>
<dbReference type="PROSITE" id="PS50011">
    <property type="entry name" value="PROTEIN_KINASE_DOM"/>
    <property type="match status" value="1"/>
</dbReference>
<feature type="transmembrane region" description="Helical" evidence="22">
    <location>
        <begin position="501"/>
        <end position="527"/>
    </location>
</feature>
<evidence type="ECO:0000256" key="18">
    <source>
        <dbReference type="PIRSR" id="PIRSR000666-1"/>
    </source>
</evidence>
<dbReference type="InterPro" id="IPR027936">
    <property type="entry name" value="Eph_TM"/>
</dbReference>
<dbReference type="PROSITE" id="PS50853">
    <property type="entry name" value="FN3"/>
    <property type="match status" value="2"/>
</dbReference>
<evidence type="ECO:0000259" key="24">
    <source>
        <dbReference type="PROSITE" id="PS50853"/>
    </source>
</evidence>
<dbReference type="GO" id="GO:0030425">
    <property type="term" value="C:dendrite"/>
    <property type="evidence" value="ECO:0007669"/>
    <property type="project" value="TreeGrafter"/>
</dbReference>
<accession>A0A8C4QXZ6</accession>
<dbReference type="InterPro" id="IPR008266">
    <property type="entry name" value="Tyr_kinase_AS"/>
</dbReference>
<dbReference type="PROSITE" id="PS51550">
    <property type="entry name" value="EPH_LBD"/>
    <property type="match status" value="1"/>
</dbReference>
<dbReference type="SMART" id="SM00615">
    <property type="entry name" value="EPH_lbd"/>
    <property type="match status" value="1"/>
</dbReference>
<dbReference type="CDD" id="cd00063">
    <property type="entry name" value="FN3"/>
    <property type="match status" value="2"/>
</dbReference>
<keyword evidence="5" id="KW-0808">Transferase</keyword>
<feature type="disulfide bond" evidence="20">
    <location>
        <begin position="67"/>
        <end position="77"/>
    </location>
</feature>
<evidence type="ECO:0000259" key="23">
    <source>
        <dbReference type="PROSITE" id="PS50011"/>
    </source>
</evidence>
<dbReference type="Pfam" id="PF01404">
    <property type="entry name" value="Ephrin_lbd"/>
    <property type="match status" value="1"/>
</dbReference>
<dbReference type="InterPro" id="IPR017441">
    <property type="entry name" value="Protein_kinase_ATP_BS"/>
</dbReference>
<evidence type="ECO:0000256" key="3">
    <source>
        <dbReference type="ARBA" id="ARBA00022475"/>
    </source>
</evidence>
<evidence type="ECO:0000256" key="9">
    <source>
        <dbReference type="ARBA" id="ARBA00022741"/>
    </source>
</evidence>
<keyword evidence="10" id="KW-0418">Kinase</keyword>
<dbReference type="Gene3D" id="2.60.40.1770">
    <property type="entry name" value="ephrin a2 ectodomain"/>
    <property type="match status" value="1"/>
</dbReference>
<dbReference type="Gene3D" id="2.10.50.10">
    <property type="entry name" value="Tumor Necrosis Factor Receptor, subunit A, domain 2"/>
    <property type="match status" value="1"/>
</dbReference>
<evidence type="ECO:0000256" key="8">
    <source>
        <dbReference type="ARBA" id="ARBA00022737"/>
    </source>
</evidence>
<name>A0A8C4QXZ6_EPTBU</name>
<evidence type="ECO:0000256" key="2">
    <source>
        <dbReference type="ARBA" id="ARBA00011902"/>
    </source>
</evidence>
<keyword evidence="9 19" id="KW-0547">Nucleotide-binding</keyword>
<proteinExistence type="predicted"/>
<evidence type="ECO:0000256" key="4">
    <source>
        <dbReference type="ARBA" id="ARBA00022553"/>
    </source>
</evidence>
<evidence type="ECO:0000256" key="14">
    <source>
        <dbReference type="ARBA" id="ARBA00023137"/>
    </source>
</evidence>
<keyword evidence="7" id="KW-0732">Signal</keyword>
<evidence type="ECO:0000313" key="26">
    <source>
        <dbReference type="Ensembl" id="ENSEBUP00000021251.1"/>
    </source>
</evidence>
<feature type="binding site" evidence="19">
    <location>
        <begin position="575"/>
        <end position="583"/>
    </location>
    <ligand>
        <name>ATP</name>
        <dbReference type="ChEBI" id="CHEBI:30616"/>
    </ligand>
</feature>
<evidence type="ECO:0000256" key="13">
    <source>
        <dbReference type="ARBA" id="ARBA00023136"/>
    </source>
</evidence>
<dbReference type="InterPro" id="IPR000719">
    <property type="entry name" value="Prot_kinase_dom"/>
</dbReference>
<evidence type="ECO:0000256" key="11">
    <source>
        <dbReference type="ARBA" id="ARBA00022840"/>
    </source>
</evidence>
<evidence type="ECO:0000256" key="6">
    <source>
        <dbReference type="ARBA" id="ARBA00022692"/>
    </source>
</evidence>
<dbReference type="GeneTree" id="ENSGT00940000163892"/>
<dbReference type="Pfam" id="PF07714">
    <property type="entry name" value="PK_Tyr_Ser-Thr"/>
    <property type="match status" value="1"/>
</dbReference>
<dbReference type="GO" id="GO:0007411">
    <property type="term" value="P:axon guidance"/>
    <property type="evidence" value="ECO:0007669"/>
    <property type="project" value="TreeGrafter"/>
</dbReference>
<dbReference type="GO" id="GO:0005005">
    <property type="term" value="F:transmembrane-ephrin receptor activity"/>
    <property type="evidence" value="ECO:0007669"/>
    <property type="project" value="TreeGrafter"/>
</dbReference>
<keyword evidence="15" id="KW-0675">Receptor</keyword>
<feature type="active site" description="Proton acceptor" evidence="18">
    <location>
        <position position="694"/>
    </location>
</feature>
<evidence type="ECO:0000256" key="5">
    <source>
        <dbReference type="ARBA" id="ARBA00022679"/>
    </source>
</evidence>
<dbReference type="SMART" id="SM01411">
    <property type="entry name" value="Ephrin_rec_like"/>
    <property type="match status" value="1"/>
</dbReference>
<feature type="disulfide bond" evidence="20">
    <location>
        <begin position="32"/>
        <end position="150"/>
    </location>
</feature>
<dbReference type="InterPro" id="IPR016257">
    <property type="entry name" value="Tyr_kinase_ephrin_rcpt"/>
</dbReference>
<keyword evidence="14" id="KW-0829">Tyrosine-protein kinase</keyword>
<dbReference type="SUPFAM" id="SSF56112">
    <property type="entry name" value="Protein kinase-like (PK-like)"/>
    <property type="match status" value="1"/>
</dbReference>
<keyword evidence="8" id="KW-0677">Repeat</keyword>
<dbReference type="InterPro" id="IPR036116">
    <property type="entry name" value="FN3_sf"/>
</dbReference>
<sequence length="883" mass="97349">MPRLLPAGKIANWEEISGIGAERMPDRFYQVCNVIRESQNNWLRTHWVPRNGAQRIYVELKFTLRDCNSIPGVSHTCKETFNLFYHEANGESGPDFDVAKFTKIDTIAADESFTHVDVGDRVLKLNTEVRELPSLSARGFYLAFQDVGACVALVTVRAYYKRCSATVRGLAMFPATVAGAASSSLLVVPGTCVPGAHAAEVPRMHCSSDGEWLVPIGQCTCRAGYQQAPGNRCRACRPGTYKAEAGAQPCEVCPVHSSSLKEATASCTCHAAFYRASTDPPSYPCSRPPSAPRNLISSVNETSVILEWNPPRNSGGREDVTYQVLCQQCSASSCEPCGHAVHFLPRQDRLKAPTVTIAHLNAHSNYSFTVEALNGVSSLATKVPQSSAIVNVTTNQAAPSEITAVQKEGDSGDSLTLTWSQPTQPNGVILDYELSCCLKDLREHNCTFLKVKSRSITVKGLRPGAVYSFQIRARTVAGYGAYSARVYFSTTSTLSGEMKEITILGGCIAMVILLLVFFIACFISGGFSHKGVCFTVKLRRIKTYVDPHTYEDPAQAVHEFAKEIGVSCLAIQSVVGAGEFGEVYRGVLRLTEQPEVLVAIKTLKAGYSEKQRRDFLSEASIMGQFEHPNIIRLEGVVTKTTPVMIITEFMENGSLDAFLRKNDGQFTLTQVMGMLRGIAVGMKYLADMNYIHRDLAARNVLVNGNLVCKVSDFGLSRGLEDDPQAVYTTHGSKIPIRWTAPEAIAFHKFTSASDVWSFGIVMWEMMSYGERPYWNMTNQDVIQSIEEGYRLPAPIDCPLALHQLMLDCWQKERSDRPTFAQLLAYLDKLLQTPAALKVTSSTNASEAMGVLVSSVKQWVFLELWRTHTHTHTHTHTLTYTDTH</sequence>
<evidence type="ECO:0000256" key="22">
    <source>
        <dbReference type="SAM" id="Phobius"/>
    </source>
</evidence>
<dbReference type="Proteomes" id="UP000694388">
    <property type="component" value="Unplaced"/>
</dbReference>
<dbReference type="Pfam" id="PF14575">
    <property type="entry name" value="EphA2_TM"/>
    <property type="match status" value="1"/>
</dbReference>
<feature type="domain" description="Fibronectin type-III" evidence="24">
    <location>
        <begin position="398"/>
        <end position="493"/>
    </location>
</feature>
<evidence type="ECO:0000256" key="17">
    <source>
        <dbReference type="ARBA" id="ARBA00051243"/>
    </source>
</evidence>
<dbReference type="PROSITE" id="PS00791">
    <property type="entry name" value="RECEPTOR_TYR_KIN_V_2"/>
    <property type="match status" value="1"/>
</dbReference>
<dbReference type="InterPro" id="IPR001426">
    <property type="entry name" value="Tyr_kinase_rcpt_V_CS"/>
</dbReference>
<protein>
    <recommendedName>
        <fullName evidence="2">receptor protein-tyrosine kinase</fullName>
        <ecNumber evidence="2">2.7.10.1</ecNumber>
    </recommendedName>
</protein>
<evidence type="ECO:0000313" key="27">
    <source>
        <dbReference type="Proteomes" id="UP000694388"/>
    </source>
</evidence>
<dbReference type="SUPFAM" id="SSF49265">
    <property type="entry name" value="Fibronectin type III"/>
    <property type="match status" value="1"/>
</dbReference>
<dbReference type="PANTHER" id="PTHR46877">
    <property type="entry name" value="EPH RECEPTOR A5"/>
    <property type="match status" value="1"/>
</dbReference>
<keyword evidence="11 19" id="KW-0067">ATP-binding</keyword>
<dbReference type="GO" id="GO:0005886">
    <property type="term" value="C:plasma membrane"/>
    <property type="evidence" value="ECO:0007669"/>
    <property type="project" value="UniProtKB-SubCell"/>
</dbReference>
<dbReference type="PIRSF" id="PIRSF000666">
    <property type="entry name" value="TyrPK_ephrin_receptor"/>
    <property type="match status" value="1"/>
</dbReference>
<evidence type="ECO:0000259" key="25">
    <source>
        <dbReference type="PROSITE" id="PS51550"/>
    </source>
</evidence>
<keyword evidence="13 22" id="KW-0472">Membrane</keyword>
<feature type="domain" description="Fibronectin type-III" evidence="24">
    <location>
        <begin position="288"/>
        <end position="397"/>
    </location>
</feature>
<evidence type="ECO:0000256" key="21">
    <source>
        <dbReference type="PROSITE-ProRule" id="PRU10141"/>
    </source>
</evidence>
<evidence type="ECO:0000256" key="7">
    <source>
        <dbReference type="ARBA" id="ARBA00022729"/>
    </source>
</evidence>
<dbReference type="CDD" id="cd05033">
    <property type="entry name" value="PTKc_EphR"/>
    <property type="match status" value="1"/>
</dbReference>
<dbReference type="PANTHER" id="PTHR46877:SF14">
    <property type="entry name" value="RECEPTOR PROTEIN-TYROSINE KINASE"/>
    <property type="match status" value="1"/>
</dbReference>
<dbReference type="PROSITE" id="PS00107">
    <property type="entry name" value="PROTEIN_KINASE_ATP"/>
    <property type="match status" value="1"/>
</dbReference>
<comment type="subcellular location">
    <subcellularLocation>
        <location evidence="1">Cell membrane</location>
        <topology evidence="1">Single-pass type I membrane protein</topology>
    </subcellularLocation>
</comment>
<dbReference type="AlphaFoldDB" id="A0A8C4QXZ6"/>
<comment type="catalytic activity">
    <reaction evidence="17">
        <text>L-tyrosyl-[protein] + ATP = O-phospho-L-tyrosyl-[protein] + ADP + H(+)</text>
        <dbReference type="Rhea" id="RHEA:10596"/>
        <dbReference type="Rhea" id="RHEA-COMP:10136"/>
        <dbReference type="Rhea" id="RHEA-COMP:20101"/>
        <dbReference type="ChEBI" id="CHEBI:15378"/>
        <dbReference type="ChEBI" id="CHEBI:30616"/>
        <dbReference type="ChEBI" id="CHEBI:46858"/>
        <dbReference type="ChEBI" id="CHEBI:61978"/>
        <dbReference type="ChEBI" id="CHEBI:456216"/>
        <dbReference type="EC" id="2.7.10.1"/>
    </reaction>
</comment>
<dbReference type="EC" id="2.7.10.1" evidence="2"/>
<dbReference type="FunFam" id="2.10.50.10:FF:000001">
    <property type="entry name" value="Ephrin type-A receptor 5"/>
    <property type="match status" value="1"/>
</dbReference>
<dbReference type="Gene3D" id="3.30.200.20">
    <property type="entry name" value="Phosphorylase Kinase, domain 1"/>
    <property type="match status" value="1"/>
</dbReference>
<reference evidence="26" key="1">
    <citation type="submission" date="2025-08" db="UniProtKB">
        <authorList>
            <consortium name="Ensembl"/>
        </authorList>
    </citation>
    <scope>IDENTIFICATION</scope>
</reference>
<dbReference type="FunFam" id="2.60.40.10:FF:000059">
    <property type="entry name" value="Ephrin type-A receptor 6"/>
    <property type="match status" value="1"/>
</dbReference>
<evidence type="ECO:0000256" key="15">
    <source>
        <dbReference type="ARBA" id="ARBA00023170"/>
    </source>
</evidence>
<evidence type="ECO:0000256" key="20">
    <source>
        <dbReference type="PIRSR" id="PIRSR000666-3"/>
    </source>
</evidence>
<dbReference type="InterPro" id="IPR011009">
    <property type="entry name" value="Kinase-like_dom_sf"/>
</dbReference>
<dbReference type="InterPro" id="IPR020635">
    <property type="entry name" value="Tyr_kinase_cat_dom"/>
</dbReference>
<dbReference type="PROSITE" id="PS00109">
    <property type="entry name" value="PROTEIN_KINASE_TYR"/>
    <property type="match status" value="1"/>
</dbReference>
<dbReference type="InterPro" id="IPR008979">
    <property type="entry name" value="Galactose-bd-like_sf"/>
</dbReference>
<evidence type="ECO:0000256" key="1">
    <source>
        <dbReference type="ARBA" id="ARBA00004251"/>
    </source>
</evidence>
<evidence type="ECO:0000256" key="10">
    <source>
        <dbReference type="ARBA" id="ARBA00022777"/>
    </source>
</evidence>
<keyword evidence="6 22" id="KW-0812">Transmembrane</keyword>
<dbReference type="SMART" id="SM00219">
    <property type="entry name" value="TyrKc"/>
    <property type="match status" value="1"/>
</dbReference>
<dbReference type="InterPro" id="IPR050449">
    <property type="entry name" value="Ephrin_rcpt_TKs"/>
</dbReference>
<dbReference type="InterPro" id="IPR001245">
    <property type="entry name" value="Ser-Thr/Tyr_kinase_cat_dom"/>
</dbReference>
<evidence type="ECO:0000256" key="19">
    <source>
        <dbReference type="PIRSR" id="PIRSR000666-2"/>
    </source>
</evidence>
<dbReference type="FunFam" id="3.30.200.20:FF:000001">
    <property type="entry name" value="Ephrin type-A receptor 5"/>
    <property type="match status" value="1"/>
</dbReference>
<dbReference type="InterPro" id="IPR001090">
    <property type="entry name" value="Ephrin_rcpt_lig-bd_dom"/>
</dbReference>
<keyword evidence="3" id="KW-1003">Cell membrane</keyword>
<dbReference type="Ensembl" id="ENSEBUT00000021827.1">
    <property type="protein sequence ID" value="ENSEBUP00000021251.1"/>
    <property type="gene ID" value="ENSEBUG00000013121.1"/>
</dbReference>
<keyword evidence="12 22" id="KW-1133">Transmembrane helix</keyword>
<dbReference type="PRINTS" id="PR00014">
    <property type="entry name" value="FNTYPEIII"/>
</dbReference>
<reference evidence="26" key="2">
    <citation type="submission" date="2025-09" db="UniProtKB">
        <authorList>
            <consortium name="Ensembl"/>
        </authorList>
    </citation>
    <scope>IDENTIFICATION</scope>
</reference>
<evidence type="ECO:0000256" key="16">
    <source>
        <dbReference type="ARBA" id="ARBA00023180"/>
    </source>
</evidence>
<dbReference type="SMART" id="SM00060">
    <property type="entry name" value="FN3"/>
    <property type="match status" value="2"/>
</dbReference>
<keyword evidence="20" id="KW-1015">Disulfide bond</keyword>
<dbReference type="FunFam" id="2.60.120.260:FF:000001">
    <property type="entry name" value="Ephrin type-A receptor 7"/>
    <property type="match status" value="1"/>
</dbReference>
<dbReference type="Gene3D" id="2.60.120.260">
    <property type="entry name" value="Galactose-binding domain-like"/>
    <property type="match status" value="1"/>
</dbReference>
<dbReference type="Pfam" id="PF25599">
    <property type="entry name" value="Ephrin_CRD"/>
    <property type="match status" value="1"/>
</dbReference>
<dbReference type="OMA" id="YDEHNGE"/>